<evidence type="ECO:0000256" key="6">
    <source>
        <dbReference type="ARBA" id="ARBA00056497"/>
    </source>
</evidence>
<sequence length="284" mass="30132">MSETQPSSGSPAEKSLAQIARVRTLHLQRAKDAGEKFSMLTSYDTLTAGIFDRAGVDVLLVGDSLGNTVLGHESTLPVTLEHMITFAAAVVRGVQRSLVVVDLPFGSYEESPEQAVRSAVRIMKESGAHAVKIEAGEALAEHVAAVVRAGIPVMGHVGFTPQSEHALGGFRIQGRGEAGEQLLRDARAVQDAGCFAVVLEMVSADAAARVEDELRIPTVGIGAGNVTTGQVLVWQDMLGLRTGKMPRFVKQYAQLAQVADDAVRGYVADVRSGAFPAEEHSYRG</sequence>
<evidence type="ECO:0000256" key="9">
    <source>
        <dbReference type="PIRSR" id="PIRSR000388-2"/>
    </source>
</evidence>
<comment type="subcellular location">
    <subcellularLocation>
        <location evidence="7">Cytoplasm</location>
    </subcellularLocation>
</comment>
<comment type="function">
    <text evidence="6 7">Catalyzes the reversible reaction in which hydroxymethyl group from 5,10-methylenetetrahydrofolate is transferred onto alpha-ketoisovalerate to form ketopantoate.</text>
</comment>
<feature type="binding site" evidence="7 9">
    <location>
        <position position="102"/>
    </location>
    <ligand>
        <name>3-methyl-2-oxobutanoate</name>
        <dbReference type="ChEBI" id="CHEBI:11851"/>
    </ligand>
</feature>
<evidence type="ECO:0000256" key="5">
    <source>
        <dbReference type="ARBA" id="ARBA00022679"/>
    </source>
</evidence>
<keyword evidence="7 10" id="KW-0460">Magnesium</keyword>
<keyword evidence="4 7" id="KW-0566">Pantothenate biosynthesis</keyword>
<dbReference type="HAMAP" id="MF_00156">
    <property type="entry name" value="PanB"/>
    <property type="match status" value="1"/>
</dbReference>
<dbReference type="PIRSF" id="PIRSF000388">
    <property type="entry name" value="Pantoate_hydroxy_MeTrfase"/>
    <property type="match status" value="1"/>
</dbReference>
<organism evidence="11 12">
    <name type="scientific">Kocuria marina</name>
    <dbReference type="NCBI Taxonomy" id="223184"/>
    <lineage>
        <taxon>Bacteria</taxon>
        <taxon>Bacillati</taxon>
        <taxon>Actinomycetota</taxon>
        <taxon>Actinomycetes</taxon>
        <taxon>Micrococcales</taxon>
        <taxon>Micrococcaceae</taxon>
        <taxon>Kocuria</taxon>
    </lineage>
</organism>
<dbReference type="STRING" id="223184.AS25_05035"/>
<proteinExistence type="inferred from homology"/>
<gene>
    <name evidence="7" type="primary">panB</name>
    <name evidence="11" type="ORF">AS25_05035</name>
</gene>
<dbReference type="FunFam" id="3.20.20.60:FF:000003">
    <property type="entry name" value="3-methyl-2-oxobutanoate hydroxymethyltransferase"/>
    <property type="match status" value="1"/>
</dbReference>
<evidence type="ECO:0000256" key="1">
    <source>
        <dbReference type="ARBA" id="ARBA00005033"/>
    </source>
</evidence>
<evidence type="ECO:0000256" key="3">
    <source>
        <dbReference type="ARBA" id="ARBA00011424"/>
    </source>
</evidence>
<dbReference type="CDD" id="cd06557">
    <property type="entry name" value="KPHMT-like"/>
    <property type="match status" value="1"/>
</dbReference>
<dbReference type="GO" id="GO:0005737">
    <property type="term" value="C:cytoplasm"/>
    <property type="evidence" value="ECO:0007669"/>
    <property type="project" value="UniProtKB-SubCell"/>
</dbReference>
<dbReference type="eggNOG" id="COG0413">
    <property type="taxonomic scope" value="Bacteria"/>
</dbReference>
<comment type="similarity">
    <text evidence="2 7">Belongs to the PanB family.</text>
</comment>
<dbReference type="InterPro" id="IPR040442">
    <property type="entry name" value="Pyrv_kinase-like_dom_sf"/>
</dbReference>
<keyword evidence="7" id="KW-0963">Cytoplasm</keyword>
<evidence type="ECO:0000313" key="12">
    <source>
        <dbReference type="Proteomes" id="UP000030664"/>
    </source>
</evidence>
<dbReference type="EMBL" id="JROM01000016">
    <property type="protein sequence ID" value="KHE75095.1"/>
    <property type="molecule type" value="Genomic_DNA"/>
</dbReference>
<dbReference type="NCBIfam" id="NF001452">
    <property type="entry name" value="PRK00311.1"/>
    <property type="match status" value="1"/>
</dbReference>
<comment type="pathway">
    <text evidence="1 7">Cofactor biosynthesis; (R)-pantothenate biosynthesis; (R)-pantoate from 3-methyl-2-oxobutanoate: step 1/2.</text>
</comment>
<evidence type="ECO:0000256" key="4">
    <source>
        <dbReference type="ARBA" id="ARBA00022655"/>
    </source>
</evidence>
<feature type="binding site" evidence="7 10">
    <location>
        <position position="102"/>
    </location>
    <ligand>
        <name>Mg(2+)</name>
        <dbReference type="ChEBI" id="CHEBI:18420"/>
    </ligand>
</feature>
<dbReference type="PANTHER" id="PTHR20881">
    <property type="entry name" value="3-METHYL-2-OXOBUTANOATE HYDROXYMETHYLTRANSFERASE"/>
    <property type="match status" value="1"/>
</dbReference>
<dbReference type="EC" id="2.1.2.11" evidence="7"/>
<dbReference type="GO" id="GO:0008168">
    <property type="term" value="F:methyltransferase activity"/>
    <property type="evidence" value="ECO:0007669"/>
    <property type="project" value="UniProtKB-KW"/>
</dbReference>
<dbReference type="GO" id="GO:0000287">
    <property type="term" value="F:magnesium ion binding"/>
    <property type="evidence" value="ECO:0007669"/>
    <property type="project" value="TreeGrafter"/>
</dbReference>
<accession>A0A0B0DEC2</accession>
<evidence type="ECO:0000256" key="2">
    <source>
        <dbReference type="ARBA" id="ARBA00008676"/>
    </source>
</evidence>
<dbReference type="Proteomes" id="UP000030664">
    <property type="component" value="Unassembled WGS sequence"/>
</dbReference>
<comment type="subunit">
    <text evidence="3 7">Homodecamer; pentamer of dimers.</text>
</comment>
<dbReference type="AlphaFoldDB" id="A0A0B0DEC2"/>
<dbReference type="Gene3D" id="3.20.20.60">
    <property type="entry name" value="Phosphoenolpyruvate-binding domains"/>
    <property type="match status" value="1"/>
</dbReference>
<keyword evidence="5 7" id="KW-0808">Transferase</keyword>
<evidence type="ECO:0000256" key="7">
    <source>
        <dbReference type="HAMAP-Rule" id="MF_00156"/>
    </source>
</evidence>
<evidence type="ECO:0000256" key="10">
    <source>
        <dbReference type="PIRSR" id="PIRSR000388-3"/>
    </source>
</evidence>
<comment type="catalytic activity">
    <reaction evidence="7">
        <text>(6R)-5,10-methylene-5,6,7,8-tetrahydrofolate + 3-methyl-2-oxobutanoate + H2O = 2-dehydropantoate + (6S)-5,6,7,8-tetrahydrofolate</text>
        <dbReference type="Rhea" id="RHEA:11824"/>
        <dbReference type="ChEBI" id="CHEBI:11561"/>
        <dbReference type="ChEBI" id="CHEBI:11851"/>
        <dbReference type="ChEBI" id="CHEBI:15377"/>
        <dbReference type="ChEBI" id="CHEBI:15636"/>
        <dbReference type="ChEBI" id="CHEBI:57453"/>
        <dbReference type="EC" id="2.1.2.11"/>
    </reaction>
</comment>
<dbReference type="Pfam" id="PF02548">
    <property type="entry name" value="Pantoate_transf"/>
    <property type="match status" value="1"/>
</dbReference>
<evidence type="ECO:0000313" key="11">
    <source>
        <dbReference type="EMBL" id="KHE75095.1"/>
    </source>
</evidence>
<protein>
    <recommendedName>
        <fullName evidence="7">3-methyl-2-oxobutanoate hydroxymethyltransferase</fullName>
        <ecNumber evidence="7">2.1.2.11</ecNumber>
    </recommendedName>
    <alternativeName>
        <fullName evidence="7">Ketopantoate hydroxymethyltransferase</fullName>
        <shortName evidence="7">KPHMT</shortName>
    </alternativeName>
</protein>
<dbReference type="UniPathway" id="UPA00028">
    <property type="reaction ID" value="UER00003"/>
</dbReference>
<feature type="binding site" evidence="7 9">
    <location>
        <begin position="63"/>
        <end position="64"/>
    </location>
    <ligand>
        <name>3-methyl-2-oxobutanoate</name>
        <dbReference type="ChEBI" id="CHEBI:11851"/>
    </ligand>
</feature>
<comment type="caution">
    <text evidence="11">The sequence shown here is derived from an EMBL/GenBank/DDBJ whole genome shotgun (WGS) entry which is preliminary data.</text>
</comment>
<dbReference type="SUPFAM" id="SSF51621">
    <property type="entry name" value="Phosphoenolpyruvate/pyruvate domain"/>
    <property type="match status" value="1"/>
</dbReference>
<feature type="active site" description="Proton acceptor" evidence="7 8">
    <location>
        <position position="200"/>
    </location>
</feature>
<dbReference type="NCBIfam" id="TIGR00222">
    <property type="entry name" value="panB"/>
    <property type="match status" value="1"/>
</dbReference>
<comment type="cofactor">
    <cofactor evidence="7 10">
        <name>Mg(2+)</name>
        <dbReference type="ChEBI" id="CHEBI:18420"/>
    </cofactor>
    <text evidence="7 10">Binds 1 Mg(2+) ion per subunit.</text>
</comment>
<evidence type="ECO:0000256" key="8">
    <source>
        <dbReference type="PIRSR" id="PIRSR000388-1"/>
    </source>
</evidence>
<dbReference type="GO" id="GO:0015940">
    <property type="term" value="P:pantothenate biosynthetic process"/>
    <property type="evidence" value="ECO:0007669"/>
    <property type="project" value="UniProtKB-UniRule"/>
</dbReference>
<keyword evidence="11" id="KW-0489">Methyltransferase</keyword>
<name>A0A0B0DEC2_9MICC</name>
<dbReference type="GO" id="GO:0003864">
    <property type="term" value="F:3-methyl-2-oxobutanoate hydroxymethyltransferase activity"/>
    <property type="evidence" value="ECO:0007669"/>
    <property type="project" value="UniProtKB-UniRule"/>
</dbReference>
<dbReference type="InterPro" id="IPR015813">
    <property type="entry name" value="Pyrv/PenolPyrv_kinase-like_dom"/>
</dbReference>
<feature type="binding site" evidence="7 9">
    <location>
        <position position="132"/>
    </location>
    <ligand>
        <name>3-methyl-2-oxobutanoate</name>
        <dbReference type="ChEBI" id="CHEBI:11851"/>
    </ligand>
</feature>
<keyword evidence="7 10" id="KW-0479">Metal-binding</keyword>
<dbReference type="InterPro" id="IPR003700">
    <property type="entry name" value="Pantoate_hydroxy_MeTrfase"/>
</dbReference>
<dbReference type="RefSeq" id="WP_035962241.1">
    <property type="nucleotide sequence ID" value="NZ_JROM01000016.1"/>
</dbReference>
<dbReference type="PANTHER" id="PTHR20881:SF0">
    <property type="entry name" value="3-METHYL-2-OXOBUTANOATE HYDROXYMETHYLTRANSFERASE"/>
    <property type="match status" value="1"/>
</dbReference>
<reference evidence="11 12" key="1">
    <citation type="submission" date="2014-09" db="EMBL/GenBank/DDBJ databases">
        <title>High-quality draft genome sequence of Kocuria marina SO9-6, an actinobacterium isolated from a copper mine.</title>
        <authorList>
            <person name="Castro D.B."/>
            <person name="Pereira L.B."/>
            <person name="Silva M.V."/>
            <person name="Silva B.P."/>
            <person name="Zanardi B.R."/>
            <person name="Carlos C."/>
            <person name="Belgini D.R."/>
            <person name="Limache E.G."/>
            <person name="Lacerda G.V."/>
            <person name="Nery M.B."/>
            <person name="Gomes M.B."/>
            <person name="Souza S."/>
            <person name="Silva T.M."/>
            <person name="Rodrigues V.D."/>
            <person name="Paulino L.C."/>
            <person name="Vicentini R."/>
            <person name="Ferraz L.F."/>
            <person name="Ottoboni L.M."/>
        </authorList>
    </citation>
    <scope>NUCLEOTIDE SEQUENCE [LARGE SCALE GENOMIC DNA]</scope>
    <source>
        <strain evidence="11 12">SO9-6</strain>
    </source>
</reference>
<dbReference type="GO" id="GO:0032259">
    <property type="term" value="P:methylation"/>
    <property type="evidence" value="ECO:0007669"/>
    <property type="project" value="UniProtKB-KW"/>
</dbReference>
<feature type="binding site" evidence="7 10">
    <location>
        <position position="134"/>
    </location>
    <ligand>
        <name>Mg(2+)</name>
        <dbReference type="ChEBI" id="CHEBI:18420"/>
    </ligand>
</feature>
<feature type="binding site" evidence="7 10">
    <location>
        <position position="63"/>
    </location>
    <ligand>
        <name>Mg(2+)</name>
        <dbReference type="ChEBI" id="CHEBI:18420"/>
    </ligand>
</feature>